<dbReference type="PANTHER" id="PTHR10515">
    <property type="entry name" value="THYMIDINE PHOSPHORYLASE"/>
    <property type="match status" value="1"/>
</dbReference>
<dbReference type="NCBIfam" id="NF004490">
    <property type="entry name" value="PRK05820.1"/>
    <property type="match status" value="1"/>
</dbReference>
<dbReference type="InterPro" id="IPR018090">
    <property type="entry name" value="Pyrmidine_PPas_bac/euk"/>
</dbReference>
<dbReference type="SMART" id="SM00941">
    <property type="entry name" value="PYNP_C"/>
    <property type="match status" value="1"/>
</dbReference>
<evidence type="ECO:0000313" key="6">
    <source>
        <dbReference type="EMBL" id="ONH31426.1"/>
    </source>
</evidence>
<dbReference type="PROSITE" id="PS00647">
    <property type="entry name" value="THYMID_PHOSPHORYLASE"/>
    <property type="match status" value="1"/>
</dbReference>
<gene>
    <name evidence="6" type="ORF">BL253_09280</name>
</gene>
<dbReference type="SUPFAM" id="SSF47648">
    <property type="entry name" value="Nucleoside phosphorylase/phosphoribosyltransferase N-terminal domain"/>
    <property type="match status" value="1"/>
</dbReference>
<dbReference type="Pfam" id="PF02885">
    <property type="entry name" value="Glycos_trans_3N"/>
    <property type="match status" value="1"/>
</dbReference>
<dbReference type="NCBIfam" id="TIGR02644">
    <property type="entry name" value="Y_phosphoryl"/>
    <property type="match status" value="1"/>
</dbReference>
<dbReference type="Gene3D" id="1.20.970.10">
    <property type="entry name" value="Transferase, Pyrimidine Nucleoside Phosphorylase, Chain C"/>
    <property type="match status" value="1"/>
</dbReference>
<keyword evidence="3" id="KW-0328">Glycosyltransferase</keyword>
<evidence type="ECO:0000259" key="5">
    <source>
        <dbReference type="SMART" id="SM00941"/>
    </source>
</evidence>
<name>A0A1V2IG36_9ACTN</name>
<keyword evidence="7" id="KW-1185">Reference proteome</keyword>
<evidence type="ECO:0000256" key="2">
    <source>
        <dbReference type="ARBA" id="ARBA00011738"/>
    </source>
</evidence>
<dbReference type="Pfam" id="PF07831">
    <property type="entry name" value="PYNP_C"/>
    <property type="match status" value="1"/>
</dbReference>
<comment type="caution">
    <text evidence="6">The sequence shown here is derived from an EMBL/GenBank/DDBJ whole genome shotgun (WGS) entry which is preliminary data.</text>
</comment>
<dbReference type="Gene3D" id="3.40.1030.10">
    <property type="entry name" value="Nucleoside phosphorylase/phosphoribosyltransferase catalytic domain"/>
    <property type="match status" value="1"/>
</dbReference>
<dbReference type="GO" id="GO:0006213">
    <property type="term" value="P:pyrimidine nucleoside metabolic process"/>
    <property type="evidence" value="ECO:0007669"/>
    <property type="project" value="InterPro"/>
</dbReference>
<dbReference type="InterPro" id="IPR035902">
    <property type="entry name" value="Nuc_phospho_transferase"/>
</dbReference>
<dbReference type="InterPro" id="IPR017459">
    <property type="entry name" value="Glycosyl_Trfase_fam3_N_dom"/>
</dbReference>
<dbReference type="OrthoDB" id="9763887at2"/>
<evidence type="ECO:0000256" key="4">
    <source>
        <dbReference type="ARBA" id="ARBA00022679"/>
    </source>
</evidence>
<dbReference type="InterPro" id="IPR000053">
    <property type="entry name" value="Thymidine/pyrmidine_PPase"/>
</dbReference>
<dbReference type="SUPFAM" id="SSF54680">
    <property type="entry name" value="Pyrimidine nucleoside phosphorylase C-terminal domain"/>
    <property type="match status" value="1"/>
</dbReference>
<dbReference type="Pfam" id="PF00591">
    <property type="entry name" value="Glycos_transf_3"/>
    <property type="match status" value="1"/>
</dbReference>
<evidence type="ECO:0000256" key="1">
    <source>
        <dbReference type="ARBA" id="ARBA00006915"/>
    </source>
</evidence>
<dbReference type="AlphaFoldDB" id="A0A1V2IG36"/>
<dbReference type="RefSeq" id="WP_076815548.1">
    <property type="nucleotide sequence ID" value="NZ_MOMC01000016.1"/>
</dbReference>
<dbReference type="InterPro" id="IPR017872">
    <property type="entry name" value="Pyrmidine_PPase_CS"/>
</dbReference>
<dbReference type="Proteomes" id="UP000188929">
    <property type="component" value="Unassembled WGS sequence"/>
</dbReference>
<dbReference type="InterPro" id="IPR036320">
    <property type="entry name" value="Glycosyl_Trfase_fam3_N_dom_sf"/>
</dbReference>
<dbReference type="GO" id="GO:0005829">
    <property type="term" value="C:cytosol"/>
    <property type="evidence" value="ECO:0007669"/>
    <property type="project" value="TreeGrafter"/>
</dbReference>
<dbReference type="FunFam" id="3.40.1030.10:FF:000003">
    <property type="entry name" value="Pyrimidine-nucleoside phosphorylase"/>
    <property type="match status" value="1"/>
</dbReference>
<comment type="subunit">
    <text evidence="2">Homodimer.</text>
</comment>
<sequence>MNAEASARAIDAVARTRAGTALAAEEIELLVADFVAGRIPDYQMSAWLATVACRGLSRAETVALTRAYVTGGDTLDFAATGRVVLDKHSTGGVGDTVSLIVAPLVAACGVAVAKMSGRGLGLTGGTIDKMESIRGLRLELGTDEVYRMVDQVGMVITGQSASLTPGDKATYALRDVTGTVDSLPLIAASIVSKKIAVGAHGVLFDVKTGAGALIPDQDRALELARLMVEVATGAGLRCRAVLTDMSQPLGYAVGNALEVREALDVLRGQEIPGLTELCRTIAALMLRSADPGLAPEEAERKVRGTLAGGEGYEQFLRWAAAQGAEPDALAEPGGLPIAECQEQVLADRDGYVHDVDPRAIGTAAMRVGAGRLVKGGPLDHSAGVVLRHQVGDQVSAGEPLAVIHHRDGVEPPVGLVRDAFRVSESPPSARPVVLQVI</sequence>
<dbReference type="PIRSF" id="PIRSF000478">
    <property type="entry name" value="TP_PyNP"/>
    <property type="match status" value="1"/>
</dbReference>
<dbReference type="InterPro" id="IPR036566">
    <property type="entry name" value="PYNP-like_C_sf"/>
</dbReference>
<dbReference type="PANTHER" id="PTHR10515:SF0">
    <property type="entry name" value="THYMIDINE PHOSPHORYLASE"/>
    <property type="match status" value="1"/>
</dbReference>
<dbReference type="GO" id="GO:0006206">
    <property type="term" value="P:pyrimidine nucleobase metabolic process"/>
    <property type="evidence" value="ECO:0007669"/>
    <property type="project" value="InterPro"/>
</dbReference>
<feature type="domain" description="Pyrimidine nucleoside phosphorylase C-terminal" evidence="5">
    <location>
        <begin position="351"/>
        <end position="423"/>
    </location>
</feature>
<evidence type="ECO:0000256" key="3">
    <source>
        <dbReference type="ARBA" id="ARBA00022676"/>
    </source>
</evidence>
<dbReference type="InterPro" id="IPR013102">
    <property type="entry name" value="PYNP_C"/>
</dbReference>
<comment type="similarity">
    <text evidence="1">Belongs to the thymidine/pyrimidine-nucleoside phosphorylase family.</text>
</comment>
<reference evidence="7" key="1">
    <citation type="submission" date="2016-10" db="EMBL/GenBank/DDBJ databases">
        <title>Frankia sp. NRRL B-16386 Genome sequencing.</title>
        <authorList>
            <person name="Ghodhbane-Gtari F."/>
            <person name="Swanson E."/>
            <person name="Gueddou A."/>
            <person name="Hezbri K."/>
            <person name="Ktari K."/>
            <person name="Nouioui I."/>
            <person name="Morris K."/>
            <person name="Simpson S."/>
            <person name="Abebe-Akele F."/>
            <person name="Thomas K."/>
            <person name="Gtari M."/>
            <person name="Tisa L.S."/>
        </authorList>
    </citation>
    <scope>NUCLEOTIDE SEQUENCE [LARGE SCALE GENOMIC DNA]</scope>
    <source>
        <strain evidence="7">NRRL B-16386</strain>
    </source>
</reference>
<accession>A0A1V2IG36</accession>
<dbReference type="SUPFAM" id="SSF52418">
    <property type="entry name" value="Nucleoside phosphorylase/phosphoribosyltransferase catalytic domain"/>
    <property type="match status" value="1"/>
</dbReference>
<dbReference type="GO" id="GO:0009032">
    <property type="term" value="F:thymidine phosphorylase activity"/>
    <property type="evidence" value="ECO:0007669"/>
    <property type="project" value="TreeGrafter"/>
</dbReference>
<dbReference type="EMBL" id="MOMC01000016">
    <property type="protein sequence ID" value="ONH31426.1"/>
    <property type="molecule type" value="Genomic_DNA"/>
</dbReference>
<evidence type="ECO:0000313" key="7">
    <source>
        <dbReference type="Proteomes" id="UP000188929"/>
    </source>
</evidence>
<dbReference type="GO" id="GO:0004645">
    <property type="term" value="F:1,4-alpha-oligoglucan phosphorylase activity"/>
    <property type="evidence" value="ECO:0007669"/>
    <property type="project" value="InterPro"/>
</dbReference>
<keyword evidence="4" id="KW-0808">Transferase</keyword>
<dbReference type="InterPro" id="IPR000312">
    <property type="entry name" value="Glycosyl_Trfase_fam3"/>
</dbReference>
<organism evidence="6 7">
    <name type="scientific">Pseudofrankia asymbiotica</name>
    <dbReference type="NCBI Taxonomy" id="1834516"/>
    <lineage>
        <taxon>Bacteria</taxon>
        <taxon>Bacillati</taxon>
        <taxon>Actinomycetota</taxon>
        <taxon>Actinomycetes</taxon>
        <taxon>Frankiales</taxon>
        <taxon>Frankiaceae</taxon>
        <taxon>Pseudofrankia</taxon>
    </lineage>
</organism>
<protein>
    <submittedName>
        <fullName evidence="6">Thymidine phosphorylase</fullName>
    </submittedName>
</protein>
<proteinExistence type="inferred from homology"/>
<dbReference type="Gene3D" id="3.90.1170.30">
    <property type="entry name" value="Pyrimidine nucleoside phosphorylase-like, C-terminal domain"/>
    <property type="match status" value="1"/>
</dbReference>
<dbReference type="STRING" id="1834516.BL253_09280"/>